<comment type="caution">
    <text evidence="7">The sequence shown here is derived from an EMBL/GenBank/DDBJ whole genome shotgun (WGS) entry which is preliminary data.</text>
</comment>
<dbReference type="InterPro" id="IPR020846">
    <property type="entry name" value="MFS_dom"/>
</dbReference>
<feature type="domain" description="Major facilitator superfamily (MFS) profile" evidence="6">
    <location>
        <begin position="7"/>
        <end position="379"/>
    </location>
</feature>
<feature type="transmembrane region" description="Helical" evidence="5">
    <location>
        <begin position="42"/>
        <end position="61"/>
    </location>
</feature>
<feature type="transmembrane region" description="Helical" evidence="5">
    <location>
        <begin position="238"/>
        <end position="256"/>
    </location>
</feature>
<evidence type="ECO:0000256" key="3">
    <source>
        <dbReference type="ARBA" id="ARBA00022989"/>
    </source>
</evidence>
<sequence>MIPKRTPRVGAGAIFFLLGATYGVWLSRIPAVKAQFGLSEGTLGLVLLCFAIGSLLAFPLAGLLADRIGPHRLARLGGGLGSAALVGAGLAPTAEVLAVCLFFMGFAGGLTDIGMNGWGAAIEQQTGRSILSSLHAMFSIGAGAGAISGAIAAWAGAAPSVHFALFGLTGTPVLLFLASAPWAPPAGTETEGPRFALPRPELLLVGLLLFCVSLSEGAMADWGALLTVEVAGARQSEAALAFAVFSATMIAMRLCGDAVIERLGAVTVGRGSALAGAAGVLIAVTADSVPVAYLGFALMGVGYALIFPISIARAARDDRTGAGLAIASVSSFGYAGLLLGPPMIGFLAEATSLPVAFASLLILSLFTLAAASALRPPALRGPAFAP</sequence>
<evidence type="ECO:0000256" key="5">
    <source>
        <dbReference type="SAM" id="Phobius"/>
    </source>
</evidence>
<dbReference type="Pfam" id="PF07690">
    <property type="entry name" value="MFS_1"/>
    <property type="match status" value="1"/>
</dbReference>
<evidence type="ECO:0000256" key="1">
    <source>
        <dbReference type="ARBA" id="ARBA00004141"/>
    </source>
</evidence>
<dbReference type="PROSITE" id="PS50850">
    <property type="entry name" value="MFS"/>
    <property type="match status" value="1"/>
</dbReference>
<evidence type="ECO:0000256" key="4">
    <source>
        <dbReference type="ARBA" id="ARBA00023136"/>
    </source>
</evidence>
<dbReference type="Proteomes" id="UP000563524">
    <property type="component" value="Unassembled WGS sequence"/>
</dbReference>
<keyword evidence="2 5" id="KW-0812">Transmembrane</keyword>
<accession>A0A840I2M5</accession>
<keyword evidence="3 5" id="KW-1133">Transmembrane helix</keyword>
<name>A0A840I2M5_9PROT</name>
<evidence type="ECO:0000313" key="7">
    <source>
        <dbReference type="EMBL" id="MBB4658585.1"/>
    </source>
</evidence>
<comment type="subcellular location">
    <subcellularLocation>
        <location evidence="1">Membrane</location>
        <topology evidence="1">Multi-pass membrane protein</topology>
    </subcellularLocation>
</comment>
<proteinExistence type="predicted"/>
<dbReference type="EMBL" id="JACHOB010000001">
    <property type="protein sequence ID" value="MBB4658585.1"/>
    <property type="molecule type" value="Genomic_DNA"/>
</dbReference>
<feature type="transmembrane region" description="Helical" evidence="5">
    <location>
        <begin position="136"/>
        <end position="157"/>
    </location>
</feature>
<dbReference type="InterPro" id="IPR051788">
    <property type="entry name" value="MFS_Transporter"/>
</dbReference>
<feature type="transmembrane region" description="Helical" evidence="5">
    <location>
        <begin position="96"/>
        <end position="115"/>
    </location>
</feature>
<evidence type="ECO:0000256" key="2">
    <source>
        <dbReference type="ARBA" id="ARBA00022692"/>
    </source>
</evidence>
<dbReference type="AlphaFoldDB" id="A0A840I2M5"/>
<dbReference type="CDD" id="cd17393">
    <property type="entry name" value="MFS_MosC_like"/>
    <property type="match status" value="1"/>
</dbReference>
<dbReference type="GO" id="GO:0022857">
    <property type="term" value="F:transmembrane transporter activity"/>
    <property type="evidence" value="ECO:0007669"/>
    <property type="project" value="InterPro"/>
</dbReference>
<feature type="transmembrane region" description="Helical" evidence="5">
    <location>
        <begin position="202"/>
        <end position="226"/>
    </location>
</feature>
<evidence type="ECO:0000313" key="8">
    <source>
        <dbReference type="Proteomes" id="UP000563524"/>
    </source>
</evidence>
<protein>
    <submittedName>
        <fullName evidence="7">MFS family permease</fullName>
    </submittedName>
</protein>
<feature type="transmembrane region" description="Helical" evidence="5">
    <location>
        <begin position="353"/>
        <end position="374"/>
    </location>
</feature>
<dbReference type="InterPro" id="IPR011701">
    <property type="entry name" value="MFS"/>
</dbReference>
<dbReference type="PANTHER" id="PTHR23514:SF13">
    <property type="entry name" value="INNER MEMBRANE PROTEIN YBJJ"/>
    <property type="match status" value="1"/>
</dbReference>
<reference evidence="7 8" key="1">
    <citation type="submission" date="2020-08" db="EMBL/GenBank/DDBJ databases">
        <title>Genomic Encyclopedia of Type Strains, Phase IV (KMG-IV): sequencing the most valuable type-strain genomes for metagenomic binning, comparative biology and taxonomic classification.</title>
        <authorList>
            <person name="Goeker M."/>
        </authorList>
    </citation>
    <scope>NUCLEOTIDE SEQUENCE [LARGE SCALE GENOMIC DNA]</scope>
    <source>
        <strain evidence="7 8">DSM 102850</strain>
    </source>
</reference>
<dbReference type="PANTHER" id="PTHR23514">
    <property type="entry name" value="BYPASS OF STOP CODON PROTEIN 6"/>
    <property type="match status" value="1"/>
</dbReference>
<dbReference type="SUPFAM" id="SSF103473">
    <property type="entry name" value="MFS general substrate transporter"/>
    <property type="match status" value="1"/>
</dbReference>
<keyword evidence="4 5" id="KW-0472">Membrane</keyword>
<evidence type="ECO:0000259" key="6">
    <source>
        <dbReference type="PROSITE" id="PS50850"/>
    </source>
</evidence>
<dbReference type="InterPro" id="IPR036259">
    <property type="entry name" value="MFS_trans_sf"/>
</dbReference>
<keyword evidence="8" id="KW-1185">Reference proteome</keyword>
<dbReference type="Gene3D" id="1.20.1250.20">
    <property type="entry name" value="MFS general substrate transporter like domains"/>
    <property type="match status" value="1"/>
</dbReference>
<feature type="transmembrane region" description="Helical" evidence="5">
    <location>
        <begin position="291"/>
        <end position="312"/>
    </location>
</feature>
<organism evidence="7 8">
    <name type="scientific">Parvularcula dongshanensis</name>
    <dbReference type="NCBI Taxonomy" id="1173995"/>
    <lineage>
        <taxon>Bacteria</taxon>
        <taxon>Pseudomonadati</taxon>
        <taxon>Pseudomonadota</taxon>
        <taxon>Alphaproteobacteria</taxon>
        <taxon>Parvularculales</taxon>
        <taxon>Parvularculaceae</taxon>
        <taxon>Parvularcula</taxon>
    </lineage>
</organism>
<feature type="transmembrane region" description="Helical" evidence="5">
    <location>
        <begin position="324"/>
        <end position="347"/>
    </location>
</feature>
<feature type="transmembrane region" description="Helical" evidence="5">
    <location>
        <begin position="163"/>
        <end position="182"/>
    </location>
</feature>
<dbReference type="GO" id="GO:0016020">
    <property type="term" value="C:membrane"/>
    <property type="evidence" value="ECO:0007669"/>
    <property type="project" value="UniProtKB-SubCell"/>
</dbReference>
<gene>
    <name evidence="7" type="ORF">GGQ59_001085</name>
</gene>
<dbReference type="RefSeq" id="WP_183816538.1">
    <property type="nucleotide sequence ID" value="NZ_JACHOB010000001.1"/>
</dbReference>